<dbReference type="Pfam" id="PF22766">
    <property type="entry name" value="ZW10_C2"/>
    <property type="match status" value="1"/>
</dbReference>
<comment type="caution">
    <text evidence="3">The sequence shown here is derived from an EMBL/GenBank/DDBJ whole genome shotgun (WGS) entry which is preliminary data.</text>
</comment>
<evidence type="ECO:0000259" key="2">
    <source>
        <dbReference type="Pfam" id="PF22766"/>
    </source>
</evidence>
<evidence type="ECO:0000313" key="3">
    <source>
        <dbReference type="EMBL" id="KAH9818592.1"/>
    </source>
</evidence>
<dbReference type="PANTHER" id="PTHR12205:SF0">
    <property type="entry name" value="CENTROMERE_KINETOCHORE PROTEIN ZW10 HOMOLOG"/>
    <property type="match status" value="1"/>
</dbReference>
<dbReference type="GO" id="GO:1990423">
    <property type="term" value="C:RZZ complex"/>
    <property type="evidence" value="ECO:0007669"/>
    <property type="project" value="TreeGrafter"/>
</dbReference>
<dbReference type="GO" id="GO:0007094">
    <property type="term" value="P:mitotic spindle assembly checkpoint signaling"/>
    <property type="evidence" value="ECO:0007669"/>
    <property type="project" value="TreeGrafter"/>
</dbReference>
<reference evidence="3 4" key="2">
    <citation type="journal article" date="2021" name="Curr. Genet.">
        <title>Genetic response to nitrogen starvation in the aggressive Eucalyptus foliar pathogen Teratosphaeria destructans.</title>
        <authorList>
            <person name="Havenga M."/>
            <person name="Wingfield B.D."/>
            <person name="Wingfield M.J."/>
            <person name="Dreyer L.L."/>
            <person name="Roets F."/>
            <person name="Aylward J."/>
        </authorList>
    </citation>
    <scope>NUCLEOTIDE SEQUENCE [LARGE SCALE GENOMIC DNA]</scope>
    <source>
        <strain evidence="3">CMW44962</strain>
    </source>
</reference>
<feature type="region of interest" description="Disordered" evidence="1">
    <location>
        <begin position="267"/>
        <end position="384"/>
    </location>
</feature>
<reference evidence="3 4" key="1">
    <citation type="journal article" date="2018" name="IMA Fungus">
        <title>IMA Genome-F 10: Nine draft genome sequences of Claviceps purpurea s.lat., including C. arundinis, C. humidiphila, and C. cf. spartinae, pseudomolecules for the pitch canker pathogen Fusarium circinatum, draft genome of Davidsoniella eucalypti, Grosmannia galeiformis, Quambalaria eucalypti, and Teratosphaeria destructans.</title>
        <authorList>
            <person name="Wingfield B.D."/>
            <person name="Liu M."/>
            <person name="Nguyen H.D."/>
            <person name="Lane F.A."/>
            <person name="Morgan S.W."/>
            <person name="De Vos L."/>
            <person name="Wilken P.M."/>
            <person name="Duong T.A."/>
            <person name="Aylward J."/>
            <person name="Coetzee M.P."/>
            <person name="Dadej K."/>
            <person name="De Beer Z.W."/>
            <person name="Findlay W."/>
            <person name="Havenga M."/>
            <person name="Kolarik M."/>
            <person name="Menzies J.G."/>
            <person name="Naidoo K."/>
            <person name="Pochopski O."/>
            <person name="Shoukouhi P."/>
            <person name="Santana Q.C."/>
            <person name="Seifert K.A."/>
            <person name="Soal N."/>
            <person name="Steenkamp E.T."/>
            <person name="Tatham C.T."/>
            <person name="van der Nest M.A."/>
            <person name="Wingfield M.J."/>
        </authorList>
    </citation>
    <scope>NUCLEOTIDE SEQUENCE [LARGE SCALE GENOMIC DNA]</scope>
    <source>
        <strain evidence="3">CMW44962</strain>
    </source>
</reference>
<dbReference type="OrthoDB" id="534815at2759"/>
<dbReference type="InterPro" id="IPR055148">
    <property type="entry name" value="ZW10_C_2"/>
</dbReference>
<gene>
    <name evidence="3" type="ORF">Tdes44962_MAKER05357</name>
</gene>
<dbReference type="InterPro" id="IPR046362">
    <property type="entry name" value="Zw10/DSL1_C_sf"/>
</dbReference>
<feature type="non-terminal residue" evidence="3">
    <location>
        <position position="1"/>
    </location>
</feature>
<dbReference type="AlphaFoldDB" id="A0A9W7SKB6"/>
<name>A0A9W7SKB6_9PEZI</name>
<feature type="compositionally biased region" description="Acidic residues" evidence="1">
    <location>
        <begin position="279"/>
        <end position="292"/>
    </location>
</feature>
<feature type="domain" description="ZW10 C-terminal helical" evidence="2">
    <location>
        <begin position="537"/>
        <end position="685"/>
    </location>
</feature>
<proteinExistence type="predicted"/>
<accession>A0A9W7SKB6</accession>
<dbReference type="EMBL" id="RIBY02002345">
    <property type="protein sequence ID" value="KAH9818592.1"/>
    <property type="molecule type" value="Genomic_DNA"/>
</dbReference>
<dbReference type="Proteomes" id="UP001138500">
    <property type="component" value="Unassembled WGS sequence"/>
</dbReference>
<organism evidence="3 4">
    <name type="scientific">Teratosphaeria destructans</name>
    <dbReference type="NCBI Taxonomy" id="418781"/>
    <lineage>
        <taxon>Eukaryota</taxon>
        <taxon>Fungi</taxon>
        <taxon>Dikarya</taxon>
        <taxon>Ascomycota</taxon>
        <taxon>Pezizomycotina</taxon>
        <taxon>Dothideomycetes</taxon>
        <taxon>Dothideomycetidae</taxon>
        <taxon>Mycosphaerellales</taxon>
        <taxon>Teratosphaeriaceae</taxon>
        <taxon>Teratosphaeria</taxon>
    </lineage>
</organism>
<evidence type="ECO:0000313" key="4">
    <source>
        <dbReference type="Proteomes" id="UP001138500"/>
    </source>
</evidence>
<keyword evidence="4" id="KW-1185">Reference proteome</keyword>
<dbReference type="PANTHER" id="PTHR12205">
    <property type="entry name" value="CENTROMERE/KINETOCHORE PROTEIN ZW10"/>
    <property type="match status" value="1"/>
</dbReference>
<dbReference type="GO" id="GO:0005737">
    <property type="term" value="C:cytoplasm"/>
    <property type="evidence" value="ECO:0007669"/>
    <property type="project" value="GOC"/>
</dbReference>
<evidence type="ECO:0000256" key="1">
    <source>
        <dbReference type="SAM" id="MobiDB-lite"/>
    </source>
</evidence>
<sequence>WRGRRRASALDGLRDTKAVGLLERRVSELRQHLRETATRCWNALIRVDLEEKSVTVHPDGVPSNIGDASMDHLIDFDVLVRATTALDVFDELVKKLGKDIERAVLRPRLNLDDRGHVASVVVNEQTLSCTRRVDDPGTGSDFFADLQQIIDFLSTNLPPSVGIPLSKTLIPTLSTRLVEQWFEPAVPTDIDDMPAFQELLRNITSLANGIDRPKWHGSKQLRDWVANAPRTWLTKRREAVLGDARNLVFTGLRETKVVERVETQMISKDDHQALQGGDGADDEGWDAWDEPEEPKPADAVPPPAPPATDEDDGDAWGAWDAEDSTAQEEKPAPAEPEDEDAWGAWRDDDQPSQSPTSPRKPPPAPTSSSRNVNGDPPSNPPQREMTLRESFTITAIPDALLTILQTTIADAQTLSGPAYASSPIAPAATALYTLPTLALAIYRATAPTAYTKLPAGNMLIYNDALRLADQLRSWQASQPLTSRLRLDNDVTALETFAKRAYSSEMDAQRTILRDLLDTAQGFTAVTKPPFKQAAESAIADVVARLHDVHALWRPLLPPSVLLQALGSLLSTLLSQITREIQDLGDISEDDSHQLRALMDSVSTCKSLFTTPPGEAGGAGDMTFIYCPTWLRFQYLAEILESSLADIRFMWVESELSLEFAADEVVELVQGLFADSELRRRTVAEIRRGGGR</sequence>
<dbReference type="GO" id="GO:0006888">
    <property type="term" value="P:endoplasmic reticulum to Golgi vesicle-mediated transport"/>
    <property type="evidence" value="ECO:0007669"/>
    <property type="project" value="TreeGrafter"/>
</dbReference>
<protein>
    <submittedName>
        <fullName evidence="3">Component of the NOP7 complex</fullName>
    </submittedName>
</protein>
<feature type="compositionally biased region" description="Acidic residues" evidence="1">
    <location>
        <begin position="308"/>
        <end position="326"/>
    </location>
</feature>
<dbReference type="Gene3D" id="1.10.357.150">
    <property type="match status" value="1"/>
</dbReference>